<evidence type="ECO:0000313" key="2">
    <source>
        <dbReference type="EMBL" id="CAG6745359.1"/>
    </source>
</evidence>
<dbReference type="EMBL" id="HBUF01492606">
    <property type="protein sequence ID" value="CAG6745359.1"/>
    <property type="molecule type" value="Transcribed_RNA"/>
</dbReference>
<sequence>MERDVAEIRNIVERLELENYELTSENQDLSIGIVQLKEELLLSKRRNDEILRDLEKSNKTVEKLQQENDSFCEALEHKDDETVIMQKLYDKNERLNQYLIKFKKDKYK</sequence>
<keyword evidence="1" id="KW-0175">Coiled coil</keyword>
<organism evidence="2">
    <name type="scientific">Cacopsylla melanoneura</name>
    <dbReference type="NCBI Taxonomy" id="428564"/>
    <lineage>
        <taxon>Eukaryota</taxon>
        <taxon>Metazoa</taxon>
        <taxon>Ecdysozoa</taxon>
        <taxon>Arthropoda</taxon>
        <taxon>Hexapoda</taxon>
        <taxon>Insecta</taxon>
        <taxon>Pterygota</taxon>
        <taxon>Neoptera</taxon>
        <taxon>Paraneoptera</taxon>
        <taxon>Hemiptera</taxon>
        <taxon>Sternorrhyncha</taxon>
        <taxon>Psylloidea</taxon>
        <taxon>Psyllidae</taxon>
        <taxon>Psyllinae</taxon>
        <taxon>Cacopsylla</taxon>
    </lineage>
</organism>
<protein>
    <submittedName>
        <fullName evidence="2">Uncharacterized protein</fullName>
    </submittedName>
</protein>
<proteinExistence type="predicted"/>
<evidence type="ECO:0000256" key="1">
    <source>
        <dbReference type="SAM" id="Coils"/>
    </source>
</evidence>
<reference evidence="2" key="1">
    <citation type="submission" date="2021-05" db="EMBL/GenBank/DDBJ databases">
        <authorList>
            <person name="Alioto T."/>
            <person name="Alioto T."/>
            <person name="Gomez Garrido J."/>
        </authorList>
    </citation>
    <scope>NUCLEOTIDE SEQUENCE</scope>
</reference>
<name>A0A8D8ZEA2_9HEMI</name>
<feature type="coiled-coil region" evidence="1">
    <location>
        <begin position="5"/>
        <end position="81"/>
    </location>
</feature>
<dbReference type="AlphaFoldDB" id="A0A8D8ZEA2"/>
<accession>A0A8D8ZEA2</accession>